<evidence type="ECO:0000256" key="2">
    <source>
        <dbReference type="ARBA" id="ARBA00008929"/>
    </source>
</evidence>
<feature type="transmembrane region" description="Helical" evidence="7">
    <location>
        <begin position="162"/>
        <end position="184"/>
    </location>
</feature>
<dbReference type="Pfam" id="PF03916">
    <property type="entry name" value="NrfD"/>
    <property type="match status" value="1"/>
</dbReference>
<feature type="transmembrane region" description="Helical" evidence="7">
    <location>
        <begin position="84"/>
        <end position="104"/>
    </location>
</feature>
<keyword evidence="3" id="KW-1003">Cell membrane</keyword>
<evidence type="ECO:0000256" key="3">
    <source>
        <dbReference type="ARBA" id="ARBA00022475"/>
    </source>
</evidence>
<feature type="transmembrane region" description="Helical" evidence="7">
    <location>
        <begin position="346"/>
        <end position="365"/>
    </location>
</feature>
<proteinExistence type="inferred from homology"/>
<feature type="transmembrane region" description="Helical" evidence="7">
    <location>
        <begin position="116"/>
        <end position="142"/>
    </location>
</feature>
<evidence type="ECO:0000313" key="9">
    <source>
        <dbReference type="Proteomes" id="UP001595907"/>
    </source>
</evidence>
<sequence>MSLLKYESQQREPLVDGNKDYHQVTEDIISPIEMKPSKLWYIGFYISVALLMFGVYSIYREVTYGIGQWNLNKTIGWGWDITNFVWWVGIGHAGTLISAILLLFRQGWRTGVNRAAEAMTIFAVICAGQFPIWHMGRVWMAFFVLPYPNTRGPLWVNFNSPLLWDVFAISTYFTVSLLFWYSGLLPDFATVRDRAKTKFRKMMYGMAAFGWTGSTKHWQRHESLSLVLAGLSTPLVLSVHTIVSFDFATSVVPGWHTTIFPPYFVAGAIFSGFAMVQTLLIIVRKVLNLQDYITIGHIEAMNKVIVLTGSIVGIAYLTELFIAWYGQNPYELAAFFENRGNIFSPYGWSYYLMMFCNVVSPQLFWSKKLRRNITVTFFMSIIVNIGMWYERFVIIVTSVYRDFLPSSWSTYYSPSIYEIGFYLGTFGLFFTCFFLFAKYFPVIAVAEIKSILKTSGENYKVKMSDIEKADAEKFYIEEVEHAH</sequence>
<dbReference type="RefSeq" id="WP_379709089.1">
    <property type="nucleotide sequence ID" value="NZ_JBHSCZ010000002.1"/>
</dbReference>
<feature type="transmembrane region" description="Helical" evidence="7">
    <location>
        <begin position="304"/>
        <end position="326"/>
    </location>
</feature>
<organism evidence="8 9">
    <name type="scientific">Ferruginibacter yonginensis</name>
    <dbReference type="NCBI Taxonomy" id="1310416"/>
    <lineage>
        <taxon>Bacteria</taxon>
        <taxon>Pseudomonadati</taxon>
        <taxon>Bacteroidota</taxon>
        <taxon>Chitinophagia</taxon>
        <taxon>Chitinophagales</taxon>
        <taxon>Chitinophagaceae</taxon>
        <taxon>Ferruginibacter</taxon>
    </lineage>
</organism>
<keyword evidence="6 7" id="KW-0472">Membrane</keyword>
<evidence type="ECO:0000256" key="1">
    <source>
        <dbReference type="ARBA" id="ARBA00004651"/>
    </source>
</evidence>
<feature type="transmembrane region" description="Helical" evidence="7">
    <location>
        <begin position="263"/>
        <end position="283"/>
    </location>
</feature>
<evidence type="ECO:0000256" key="7">
    <source>
        <dbReference type="SAM" id="Phobius"/>
    </source>
</evidence>
<keyword evidence="9" id="KW-1185">Reference proteome</keyword>
<keyword evidence="4 7" id="KW-0812">Transmembrane</keyword>
<dbReference type="PANTHER" id="PTHR43044">
    <property type="match status" value="1"/>
</dbReference>
<comment type="caution">
    <text evidence="8">The sequence shown here is derived from an EMBL/GenBank/DDBJ whole genome shotgun (WGS) entry which is preliminary data.</text>
</comment>
<evidence type="ECO:0000256" key="6">
    <source>
        <dbReference type="ARBA" id="ARBA00023136"/>
    </source>
</evidence>
<feature type="transmembrane region" description="Helical" evidence="7">
    <location>
        <begin position="377"/>
        <end position="399"/>
    </location>
</feature>
<keyword evidence="5 7" id="KW-1133">Transmembrane helix</keyword>
<evidence type="ECO:0000313" key="8">
    <source>
        <dbReference type="EMBL" id="MFC4263039.1"/>
    </source>
</evidence>
<dbReference type="PANTHER" id="PTHR43044:SF2">
    <property type="entry name" value="POLYSULPHIDE REDUCTASE NRFD"/>
    <property type="match status" value="1"/>
</dbReference>
<dbReference type="Proteomes" id="UP001595907">
    <property type="component" value="Unassembled WGS sequence"/>
</dbReference>
<reference evidence="9" key="1">
    <citation type="journal article" date="2019" name="Int. J. Syst. Evol. Microbiol.">
        <title>The Global Catalogue of Microorganisms (GCM) 10K type strain sequencing project: providing services to taxonomists for standard genome sequencing and annotation.</title>
        <authorList>
            <consortium name="The Broad Institute Genomics Platform"/>
            <consortium name="The Broad Institute Genome Sequencing Center for Infectious Disease"/>
            <person name="Wu L."/>
            <person name="Ma J."/>
        </authorList>
    </citation>
    <scope>NUCLEOTIDE SEQUENCE [LARGE SCALE GENOMIC DNA]</scope>
    <source>
        <strain evidence="9">CECT 8289</strain>
    </source>
</reference>
<feature type="transmembrane region" description="Helical" evidence="7">
    <location>
        <begin position="419"/>
        <end position="440"/>
    </location>
</feature>
<evidence type="ECO:0000256" key="4">
    <source>
        <dbReference type="ARBA" id="ARBA00022692"/>
    </source>
</evidence>
<dbReference type="InterPro" id="IPR005614">
    <property type="entry name" value="NrfD-like"/>
</dbReference>
<dbReference type="EMBL" id="JBHSCZ010000002">
    <property type="protein sequence ID" value="MFC4263039.1"/>
    <property type="molecule type" value="Genomic_DNA"/>
</dbReference>
<feature type="transmembrane region" description="Helical" evidence="7">
    <location>
        <begin position="224"/>
        <end position="243"/>
    </location>
</feature>
<protein>
    <submittedName>
        <fullName evidence="8">NrfD/PsrC family molybdoenzyme membrane anchor subunit</fullName>
    </submittedName>
</protein>
<gene>
    <name evidence="8" type="primary">nrfD</name>
    <name evidence="8" type="ORF">ACFOWM_09130</name>
</gene>
<feature type="transmembrane region" description="Helical" evidence="7">
    <location>
        <begin position="39"/>
        <end position="59"/>
    </location>
</feature>
<comment type="subcellular location">
    <subcellularLocation>
        <location evidence="1">Cell membrane</location>
        <topology evidence="1">Multi-pass membrane protein</topology>
    </subcellularLocation>
</comment>
<name>A0ABV8QVT0_9BACT</name>
<accession>A0ABV8QVT0</accession>
<evidence type="ECO:0000256" key="5">
    <source>
        <dbReference type="ARBA" id="ARBA00022989"/>
    </source>
</evidence>
<comment type="similarity">
    <text evidence="2">Belongs to the NrfD family.</text>
</comment>